<reference evidence="1" key="1">
    <citation type="submission" date="2015-12" db="EMBL/GenBank/DDBJ databases">
        <title>Update maize B73 reference genome by single molecule sequencing technologies.</title>
        <authorList>
            <consortium name="Maize Genome Sequencing Project"/>
            <person name="Ware D."/>
        </authorList>
    </citation>
    <scope>NUCLEOTIDE SEQUENCE</scope>
    <source>
        <tissue evidence="1">Seedling</tissue>
    </source>
</reference>
<protein>
    <submittedName>
        <fullName evidence="1">Uncharacterized protein</fullName>
    </submittedName>
</protein>
<accession>A0A1D6H8W0</accession>
<evidence type="ECO:0000313" key="1">
    <source>
        <dbReference type="EMBL" id="AQK71155.1"/>
    </source>
</evidence>
<organism evidence="1">
    <name type="scientific">Zea mays</name>
    <name type="common">Maize</name>
    <dbReference type="NCBI Taxonomy" id="4577"/>
    <lineage>
        <taxon>Eukaryota</taxon>
        <taxon>Viridiplantae</taxon>
        <taxon>Streptophyta</taxon>
        <taxon>Embryophyta</taxon>
        <taxon>Tracheophyta</taxon>
        <taxon>Spermatophyta</taxon>
        <taxon>Magnoliopsida</taxon>
        <taxon>Liliopsida</taxon>
        <taxon>Poales</taxon>
        <taxon>Poaceae</taxon>
        <taxon>PACMAD clade</taxon>
        <taxon>Panicoideae</taxon>
        <taxon>Andropogonodae</taxon>
        <taxon>Andropogoneae</taxon>
        <taxon>Tripsacinae</taxon>
        <taxon>Zea</taxon>
    </lineage>
</organism>
<dbReference type="AlphaFoldDB" id="A0A1D6H8W0"/>
<dbReference type="EMBL" id="CM000781">
    <property type="protein sequence ID" value="AQK71155.1"/>
    <property type="molecule type" value="Genomic_DNA"/>
</dbReference>
<dbReference type="InParanoid" id="A0A1D6H8W0"/>
<gene>
    <name evidence="1" type="ORF">ZEAMMB73_Zm00001d016554</name>
</gene>
<proteinExistence type="predicted"/>
<sequence>MRNRAVKVTSMTKLMTVEASRVHGAAAECSTVAQVPAVLEFNGGGEFLPCGARRRNDGGEELGMKRGEERCATSFVPSLGRRPGQPPASFAAERLRTPRRGLRGVIVTVTKRLTSRPA</sequence>
<name>A0A1D6H8W0_MAIZE</name>